<protein>
    <submittedName>
        <fullName evidence="2">PHB depolymerase family esterase</fullName>
    </submittedName>
</protein>
<feature type="signal peptide" evidence="1">
    <location>
        <begin position="1"/>
        <end position="19"/>
    </location>
</feature>
<dbReference type="Proteomes" id="UP001455709">
    <property type="component" value="Unassembled WGS sequence"/>
</dbReference>
<evidence type="ECO:0000313" key="2">
    <source>
        <dbReference type="EMBL" id="MEO2217144.1"/>
    </source>
</evidence>
<evidence type="ECO:0000313" key="3">
    <source>
        <dbReference type="Proteomes" id="UP001455709"/>
    </source>
</evidence>
<dbReference type="InterPro" id="IPR029058">
    <property type="entry name" value="AB_hydrolase_fold"/>
</dbReference>
<evidence type="ECO:0000256" key="1">
    <source>
        <dbReference type="SAM" id="SignalP"/>
    </source>
</evidence>
<dbReference type="Gene3D" id="3.40.50.1820">
    <property type="entry name" value="alpha/beta hydrolase"/>
    <property type="match status" value="2"/>
</dbReference>
<accession>A0ABV0FAN2</accession>
<proteinExistence type="predicted"/>
<name>A0ABV0FAN2_9NEIS</name>
<comment type="caution">
    <text evidence="2">The sequence shown here is derived from an EMBL/GenBank/DDBJ whole genome shotgun (WGS) entry which is preliminary data.</text>
</comment>
<reference evidence="2 3" key="1">
    <citation type="submission" date="2024-05" db="EMBL/GenBank/DDBJ databases">
        <authorList>
            <person name="De Oliveira J.P."/>
            <person name="Noriler S.A."/>
            <person name="De Oliveira A.G."/>
            <person name="Sipoli D.S."/>
        </authorList>
    </citation>
    <scope>NUCLEOTIDE SEQUENCE [LARGE SCALE GENOMIC DNA]</scope>
    <source>
        <strain evidence="2 3">LABIM189</strain>
    </source>
</reference>
<keyword evidence="1" id="KW-0732">Signal</keyword>
<dbReference type="PANTHER" id="PTHR42972:SF8">
    <property type="entry name" value="POLYHYDROXYBUTYRATE DEPOLYMERASE"/>
    <property type="match status" value="1"/>
</dbReference>
<feature type="chain" id="PRO_5045177627" evidence="1">
    <location>
        <begin position="20"/>
        <end position="330"/>
    </location>
</feature>
<sequence>MKLKSLLCLAAMLSPAAWAADPLPAFHGDARQSSVSGLSSGAFMAAQYQVAYSASVVGAGVVAGGPYYCAQGSLPGTVACMAGPPPQPAQLLASAKQFAAAGRIDPLADLAKRRVYLFSGTQDNTVHTPVVDAAASFFQLAGVPAAQIAYQKQLPAGHAQITPAYGNDCGATASPYINHCTWQGQGYDQAGLILLHIYGSLQAKASALTGHIVRFNQKPYAAAGSSLADEGFVYVPRACAEGEACKVHIALHGCQQYAGKVGDAFYAHAGYNNWADSNRILVLYPQTTTSSVNPQGCWDWFGYTGPAYAWKSGLQMRALKAMADRLVSSP</sequence>
<keyword evidence="3" id="KW-1185">Reference proteome</keyword>
<dbReference type="RefSeq" id="WP_347370404.1">
    <property type="nucleotide sequence ID" value="NZ_JBDOJC010000001.1"/>
</dbReference>
<dbReference type="EMBL" id="JBDOJC010000001">
    <property type="protein sequence ID" value="MEO2217144.1"/>
    <property type="molecule type" value="Genomic_DNA"/>
</dbReference>
<organism evidence="2 3">
    <name type="scientific">Chromobacterium vaccinii</name>
    <dbReference type="NCBI Taxonomy" id="1108595"/>
    <lineage>
        <taxon>Bacteria</taxon>
        <taxon>Pseudomonadati</taxon>
        <taxon>Pseudomonadota</taxon>
        <taxon>Betaproteobacteria</taxon>
        <taxon>Neisseriales</taxon>
        <taxon>Chromobacteriaceae</taxon>
        <taxon>Chromobacterium</taxon>
    </lineage>
</organism>
<dbReference type="SUPFAM" id="SSF53474">
    <property type="entry name" value="alpha/beta-Hydrolases"/>
    <property type="match status" value="1"/>
</dbReference>
<dbReference type="PANTHER" id="PTHR42972">
    <property type="entry name" value="TOL-PAL SYSTEM PROTEIN TOLB"/>
    <property type="match status" value="1"/>
</dbReference>
<gene>
    <name evidence="2" type="ORF">ABGV49_08785</name>
</gene>